<dbReference type="EMBL" id="CQBK01000027">
    <property type="protein sequence ID" value="CNI38866.1"/>
    <property type="molecule type" value="Genomic_DNA"/>
</dbReference>
<name>A0A0T9R0T3_9GAMM</name>
<evidence type="ECO:0000313" key="2">
    <source>
        <dbReference type="EMBL" id="CNI38866.1"/>
    </source>
</evidence>
<evidence type="ECO:0000313" key="3">
    <source>
        <dbReference type="Proteomes" id="UP000038204"/>
    </source>
</evidence>
<reference evidence="2 3" key="1">
    <citation type="submission" date="2015-03" db="EMBL/GenBank/DDBJ databases">
        <authorList>
            <person name="Murphy D."/>
        </authorList>
    </citation>
    <scope>NUCLEOTIDE SEQUENCE [LARGE SCALE GENOMIC DNA]</scope>
    <source>
        <strain evidence="2 3">Y233</strain>
    </source>
</reference>
<proteinExistence type="predicted"/>
<sequence length="424" mass="48307">MNMNMNMNMNINNYSFPVYDKNNWDNTLKETELFKEVPYLSARLGDQAYEYSKDGDISNYHLSIQYIMGVLADQAKGKVDLSHFSSEEALSSHVSLEENEHNYHCFNQHASTVYHINNHDFGRTLVDLFEQMNNSGKNVLALKIDSSQHSMAARLYIKNTEQGQGQERRFVINFYDPNLTDKTVRCEVDDALKLNDYSLRNFISNQTYLSSYVDAEISSIIVCDKADIRDEHKVKENRALTPLSQSSPLPLSAARLDLLLTDNFAVGIQKMAEEVKNLSESDRKMFFNQLLQPRAENDISGLQCAFNYQCFDALEAYSELLVLAPPEQRTDLLTAKSENGWSNLARAISSGNKDMVDVCFYLLQWLPLDEVNELVFPLAESLPLNDMCTLWEQYTDFMQQQSNSLIKDAEIYAQQSAAVTPASA</sequence>
<organism evidence="2 3">
    <name type="scientific">Yersinia similis</name>
    <dbReference type="NCBI Taxonomy" id="367190"/>
    <lineage>
        <taxon>Bacteria</taxon>
        <taxon>Pseudomonadati</taxon>
        <taxon>Pseudomonadota</taxon>
        <taxon>Gammaproteobacteria</taxon>
        <taxon>Enterobacterales</taxon>
        <taxon>Yersiniaceae</taxon>
        <taxon>Yersinia</taxon>
    </lineage>
</organism>
<gene>
    <name evidence="2" type="ORF">ERS008667_03237</name>
</gene>
<dbReference type="Proteomes" id="UP000038204">
    <property type="component" value="Unassembled WGS sequence"/>
</dbReference>
<evidence type="ECO:0000259" key="1">
    <source>
        <dbReference type="Pfam" id="PF07906"/>
    </source>
</evidence>
<dbReference type="InterPro" id="IPR012927">
    <property type="entry name" value="Toxin_15_N"/>
</dbReference>
<accession>A0A0T9R0T3</accession>
<feature type="domain" description="ShET2 enterotoxin N-terminal" evidence="1">
    <location>
        <begin position="18"/>
        <end position="293"/>
    </location>
</feature>
<protein>
    <submittedName>
        <fullName evidence="2">ShET2 enterotoxin</fullName>
    </submittedName>
</protein>
<dbReference type="AlphaFoldDB" id="A0A0T9R0T3"/>
<dbReference type="Pfam" id="PF07906">
    <property type="entry name" value="Toxin_15"/>
    <property type="match status" value="1"/>
</dbReference>